<dbReference type="InterPro" id="IPR036271">
    <property type="entry name" value="Tet_transcr_reg_TetR-rel_C_sf"/>
</dbReference>
<dbReference type="PANTHER" id="PTHR30055:SF146">
    <property type="entry name" value="HTH-TYPE TRANSCRIPTIONAL DUAL REGULATOR CECR"/>
    <property type="match status" value="1"/>
</dbReference>
<proteinExistence type="predicted"/>
<dbReference type="AlphaFoldDB" id="A0A844Y4K9"/>
<dbReference type="InterPro" id="IPR001647">
    <property type="entry name" value="HTH_TetR"/>
</dbReference>
<dbReference type="PROSITE" id="PS50977">
    <property type="entry name" value="HTH_TETR_2"/>
    <property type="match status" value="1"/>
</dbReference>
<dbReference type="GO" id="GO:0000976">
    <property type="term" value="F:transcription cis-regulatory region binding"/>
    <property type="evidence" value="ECO:0007669"/>
    <property type="project" value="TreeGrafter"/>
</dbReference>
<dbReference type="Proteomes" id="UP000430272">
    <property type="component" value="Unassembled WGS sequence"/>
</dbReference>
<dbReference type="InterPro" id="IPR009057">
    <property type="entry name" value="Homeodomain-like_sf"/>
</dbReference>
<sequence>MTDLSECDRLDQRRRAILASARALFVEQGYEKTTLGEIVERAGGSLATVYKLFGNKDGLLEAVIFEGAQSGEALIREASALGGGPAAILHRLAVSLDAHFLDPEVVALVRIVIARSINNRDFARLFFERTATSTRTAIEDLFESWHRSGVAMNGTPAALAELFLGLFVSDVHAEAISHGIGLARSPERLRARTDFFIQGAGLGG</sequence>
<dbReference type="InterPro" id="IPR050109">
    <property type="entry name" value="HTH-type_TetR-like_transc_reg"/>
</dbReference>
<keyword evidence="1 2" id="KW-0238">DNA-binding</keyword>
<dbReference type="GO" id="GO:0003700">
    <property type="term" value="F:DNA-binding transcription factor activity"/>
    <property type="evidence" value="ECO:0007669"/>
    <property type="project" value="TreeGrafter"/>
</dbReference>
<evidence type="ECO:0000313" key="4">
    <source>
        <dbReference type="EMBL" id="MXO52766.1"/>
    </source>
</evidence>
<dbReference type="Gene3D" id="1.10.357.10">
    <property type="entry name" value="Tetracycline Repressor, domain 2"/>
    <property type="match status" value="1"/>
</dbReference>
<dbReference type="Pfam" id="PF00440">
    <property type="entry name" value="TetR_N"/>
    <property type="match status" value="1"/>
</dbReference>
<dbReference type="PRINTS" id="PR00455">
    <property type="entry name" value="HTHTETR"/>
</dbReference>
<organism evidence="4 5">
    <name type="scientific">Qipengyuania pelagi</name>
    <dbReference type="NCBI Taxonomy" id="994320"/>
    <lineage>
        <taxon>Bacteria</taxon>
        <taxon>Pseudomonadati</taxon>
        <taxon>Pseudomonadota</taxon>
        <taxon>Alphaproteobacteria</taxon>
        <taxon>Sphingomonadales</taxon>
        <taxon>Erythrobacteraceae</taxon>
        <taxon>Qipengyuania</taxon>
    </lineage>
</organism>
<evidence type="ECO:0000256" key="2">
    <source>
        <dbReference type="PROSITE-ProRule" id="PRU00335"/>
    </source>
</evidence>
<evidence type="ECO:0000256" key="1">
    <source>
        <dbReference type="ARBA" id="ARBA00023125"/>
    </source>
</evidence>
<dbReference type="InterPro" id="IPR039536">
    <property type="entry name" value="TetR_C_Proteobacteria"/>
</dbReference>
<feature type="DNA-binding region" description="H-T-H motif" evidence="2">
    <location>
        <begin position="34"/>
        <end position="53"/>
    </location>
</feature>
<name>A0A844Y4K9_9SPHN</name>
<dbReference type="RefSeq" id="WP_160659705.1">
    <property type="nucleotide sequence ID" value="NZ_BAABDV010000001.1"/>
</dbReference>
<keyword evidence="5" id="KW-1185">Reference proteome</keyword>
<dbReference type="SUPFAM" id="SSF48498">
    <property type="entry name" value="Tetracyclin repressor-like, C-terminal domain"/>
    <property type="match status" value="1"/>
</dbReference>
<accession>A0A844Y4K9</accession>
<dbReference type="OrthoDB" id="9816431at2"/>
<gene>
    <name evidence="4" type="ORF">GRI47_01940</name>
</gene>
<protein>
    <submittedName>
        <fullName evidence="4">TetR family transcriptional regulator</fullName>
    </submittedName>
</protein>
<dbReference type="EMBL" id="WTYD01000001">
    <property type="protein sequence ID" value="MXO52766.1"/>
    <property type="molecule type" value="Genomic_DNA"/>
</dbReference>
<evidence type="ECO:0000313" key="5">
    <source>
        <dbReference type="Proteomes" id="UP000430272"/>
    </source>
</evidence>
<dbReference type="SUPFAM" id="SSF46689">
    <property type="entry name" value="Homeodomain-like"/>
    <property type="match status" value="1"/>
</dbReference>
<dbReference type="PANTHER" id="PTHR30055">
    <property type="entry name" value="HTH-TYPE TRANSCRIPTIONAL REGULATOR RUTR"/>
    <property type="match status" value="1"/>
</dbReference>
<evidence type="ECO:0000259" key="3">
    <source>
        <dbReference type="PROSITE" id="PS50977"/>
    </source>
</evidence>
<dbReference type="Pfam" id="PF14246">
    <property type="entry name" value="TetR_C_7"/>
    <property type="match status" value="1"/>
</dbReference>
<reference evidence="4 5" key="1">
    <citation type="submission" date="2019-12" db="EMBL/GenBank/DDBJ databases">
        <title>Genomic-based taxomic classification of the family Erythrobacteraceae.</title>
        <authorList>
            <person name="Xu L."/>
        </authorList>
    </citation>
    <scope>NUCLEOTIDE SEQUENCE [LARGE SCALE GENOMIC DNA]</scope>
    <source>
        <strain evidence="4 5">JCM 17468</strain>
    </source>
</reference>
<feature type="domain" description="HTH tetR-type" evidence="3">
    <location>
        <begin position="11"/>
        <end position="71"/>
    </location>
</feature>
<comment type="caution">
    <text evidence="4">The sequence shown here is derived from an EMBL/GenBank/DDBJ whole genome shotgun (WGS) entry which is preliminary data.</text>
</comment>